<evidence type="ECO:0000313" key="4">
    <source>
        <dbReference type="Proteomes" id="UP000007488"/>
    </source>
</evidence>
<proteinExistence type="inferred from homology"/>
<dbReference type="InterPro" id="IPR007337">
    <property type="entry name" value="RelB/DinJ"/>
</dbReference>
<gene>
    <name evidence="3" type="ordered locus">Sgly_1099</name>
</gene>
<dbReference type="RefSeq" id="WP_013624294.1">
    <property type="nucleotide sequence ID" value="NC_015172.1"/>
</dbReference>
<dbReference type="GO" id="GO:0006351">
    <property type="term" value="P:DNA-templated transcription"/>
    <property type="evidence" value="ECO:0007669"/>
    <property type="project" value="TreeGrafter"/>
</dbReference>
<dbReference type="Gene3D" id="1.10.1220.10">
    <property type="entry name" value="Met repressor-like"/>
    <property type="match status" value="1"/>
</dbReference>
<dbReference type="OrthoDB" id="9804867at2"/>
<evidence type="ECO:0000256" key="2">
    <source>
        <dbReference type="ARBA" id="ARBA00022649"/>
    </source>
</evidence>
<dbReference type="eggNOG" id="COG3077">
    <property type="taxonomic scope" value="Bacteria"/>
</dbReference>
<dbReference type="NCBIfam" id="TIGR02384">
    <property type="entry name" value="RelB_DinJ"/>
    <property type="match status" value="1"/>
</dbReference>
<keyword evidence="2" id="KW-1277">Toxin-antitoxin system</keyword>
<organism evidence="3 4">
    <name type="scientific">Syntrophobotulus glycolicus (strain DSM 8271 / FlGlyR)</name>
    <dbReference type="NCBI Taxonomy" id="645991"/>
    <lineage>
        <taxon>Bacteria</taxon>
        <taxon>Bacillati</taxon>
        <taxon>Bacillota</taxon>
        <taxon>Clostridia</taxon>
        <taxon>Eubacteriales</taxon>
        <taxon>Desulfitobacteriaceae</taxon>
        <taxon>Syntrophobotulus</taxon>
    </lineage>
</organism>
<dbReference type="HOGENOM" id="CLU_154558_5_1_9"/>
<dbReference type="Pfam" id="PF04221">
    <property type="entry name" value="RelB"/>
    <property type="match status" value="1"/>
</dbReference>
<dbReference type="InterPro" id="IPR013321">
    <property type="entry name" value="Arc_rbn_hlx_hlx"/>
</dbReference>
<reference evidence="4" key="2">
    <citation type="submission" date="2011-02" db="EMBL/GenBank/DDBJ databases">
        <title>The complete genome of Syntrophobotulus glycolicus DSM 8271.</title>
        <authorList>
            <person name="Lucas S."/>
            <person name="Copeland A."/>
            <person name="Lapidus A."/>
            <person name="Bruce D."/>
            <person name="Goodwin L."/>
            <person name="Pitluck S."/>
            <person name="Kyrpides N."/>
            <person name="Mavromatis K."/>
            <person name="Pagani I."/>
            <person name="Ivanova N."/>
            <person name="Mikhailova N."/>
            <person name="Chertkov O."/>
            <person name="Held B."/>
            <person name="Detter J.C."/>
            <person name="Tapia R."/>
            <person name="Han C."/>
            <person name="Land M."/>
            <person name="Hauser L."/>
            <person name="Markowitz V."/>
            <person name="Cheng J.-F."/>
            <person name="Hugenholtz P."/>
            <person name="Woyke T."/>
            <person name="Wu D."/>
            <person name="Spring S."/>
            <person name="Schroeder M."/>
            <person name="Brambilla E."/>
            <person name="Klenk H.-P."/>
            <person name="Eisen J.A."/>
        </authorList>
    </citation>
    <scope>NUCLEOTIDE SEQUENCE [LARGE SCALE GENOMIC DNA]</scope>
    <source>
        <strain evidence="4">DSM 8271 / FlGlyR</strain>
    </source>
</reference>
<reference evidence="3 4" key="1">
    <citation type="journal article" date="2011" name="Stand. Genomic Sci.">
        <title>Complete genome sequence of Syntrophobotulus glycolicus type strain (FlGlyR).</title>
        <authorList>
            <person name="Han C."/>
            <person name="Mwirichia R."/>
            <person name="Chertkov O."/>
            <person name="Held B."/>
            <person name="Lapidus A."/>
            <person name="Nolan M."/>
            <person name="Lucas S."/>
            <person name="Hammon N."/>
            <person name="Deshpande S."/>
            <person name="Cheng J.F."/>
            <person name="Tapia R."/>
            <person name="Goodwin L."/>
            <person name="Pitluck S."/>
            <person name="Huntemann M."/>
            <person name="Liolios K."/>
            <person name="Ivanova N."/>
            <person name="Pagani I."/>
            <person name="Mavromatis K."/>
            <person name="Ovchinikova G."/>
            <person name="Pati A."/>
            <person name="Chen A."/>
            <person name="Palaniappan K."/>
            <person name="Land M."/>
            <person name="Hauser L."/>
            <person name="Brambilla E.M."/>
            <person name="Rohde M."/>
            <person name="Spring S."/>
            <person name="Sikorski J."/>
            <person name="Goker M."/>
            <person name="Woyke T."/>
            <person name="Bristow J."/>
            <person name="Eisen J.A."/>
            <person name="Markowitz V."/>
            <person name="Hugenholtz P."/>
            <person name="Kyrpides N.C."/>
            <person name="Klenk H.P."/>
            <person name="Detter J.C."/>
        </authorList>
    </citation>
    <scope>NUCLEOTIDE SEQUENCE [LARGE SCALE GENOMIC DNA]</scope>
    <source>
        <strain evidence="4">DSM 8271 / FlGlyR</strain>
    </source>
</reference>
<comment type="similarity">
    <text evidence="1">Belongs to the RelB/DinJ antitoxin family.</text>
</comment>
<name>F0SU41_SYNGF</name>
<dbReference type="PANTHER" id="PTHR38781:SF1">
    <property type="entry name" value="ANTITOXIN DINJ-RELATED"/>
    <property type="match status" value="1"/>
</dbReference>
<evidence type="ECO:0000313" key="3">
    <source>
        <dbReference type="EMBL" id="ADY55424.1"/>
    </source>
</evidence>
<sequence>MAKTIQVRVDDKLKDSADALFTSLGLDTSTAIRMFLVASMEAGGIPFAVTHVTDHDSAIREAIEYRKAGGHFYTKDEFLTHMREAIAEGTKNADS</sequence>
<dbReference type="STRING" id="645991.Sgly_1099"/>
<dbReference type="GO" id="GO:0006355">
    <property type="term" value="P:regulation of DNA-templated transcription"/>
    <property type="evidence" value="ECO:0007669"/>
    <property type="project" value="InterPro"/>
</dbReference>
<dbReference type="KEGG" id="sgy:Sgly_1099"/>
<dbReference type="PANTHER" id="PTHR38781">
    <property type="entry name" value="ANTITOXIN DINJ-RELATED"/>
    <property type="match status" value="1"/>
</dbReference>
<keyword evidence="4" id="KW-1185">Reference proteome</keyword>
<dbReference type="EMBL" id="CP002547">
    <property type="protein sequence ID" value="ADY55424.1"/>
    <property type="molecule type" value="Genomic_DNA"/>
</dbReference>
<dbReference type="AlphaFoldDB" id="F0SU41"/>
<protein>
    <submittedName>
        <fullName evidence="3">Addiction module antitoxin, RelB/DinJ family</fullName>
    </submittedName>
</protein>
<dbReference type="Proteomes" id="UP000007488">
    <property type="component" value="Chromosome"/>
</dbReference>
<evidence type="ECO:0000256" key="1">
    <source>
        <dbReference type="ARBA" id="ARBA00010562"/>
    </source>
</evidence>
<accession>F0SU41</accession>